<reference evidence="11 12" key="1">
    <citation type="submission" date="2012-10" db="EMBL/GenBank/DDBJ databases">
        <authorList>
            <consortium name="Gibbon Genome Sequencing Consortium"/>
        </authorList>
    </citation>
    <scope>NUCLEOTIDE SEQUENCE [LARGE SCALE GENOMIC DNA]</scope>
</reference>
<keyword evidence="4 8" id="KW-0472">Membrane</keyword>
<dbReference type="STRING" id="61853.ENSNLEP00000041761"/>
<evidence type="ECO:0000256" key="6">
    <source>
        <dbReference type="ARBA" id="ARBA00023180"/>
    </source>
</evidence>
<dbReference type="Proteomes" id="UP000001073">
    <property type="component" value="Chromosome 3"/>
</dbReference>
<keyword evidence="8" id="KW-1133">Transmembrane helix</keyword>
<dbReference type="GO" id="GO:0005615">
    <property type="term" value="C:extracellular space"/>
    <property type="evidence" value="ECO:0007669"/>
    <property type="project" value="TreeGrafter"/>
</dbReference>
<dbReference type="GO" id="GO:0002476">
    <property type="term" value="P:antigen processing and presentation of endogenous peptide antigen via MHC class Ib"/>
    <property type="evidence" value="ECO:0007669"/>
    <property type="project" value="TreeGrafter"/>
</dbReference>
<dbReference type="GeneTree" id="ENSGT01120000271825"/>
<reference evidence="11" key="3">
    <citation type="submission" date="2025-09" db="UniProtKB">
        <authorList>
            <consortium name="Ensembl"/>
        </authorList>
    </citation>
    <scope>IDENTIFICATION</scope>
</reference>
<evidence type="ECO:0000256" key="9">
    <source>
        <dbReference type="SAM" id="SignalP"/>
    </source>
</evidence>
<comment type="similarity">
    <text evidence="2">Belongs to the MHC class I family.</text>
</comment>
<evidence type="ECO:0000256" key="2">
    <source>
        <dbReference type="ARBA" id="ARBA00006909"/>
    </source>
</evidence>
<dbReference type="InterPro" id="IPR050208">
    <property type="entry name" value="MHC_class-I_related"/>
</dbReference>
<evidence type="ECO:0000256" key="4">
    <source>
        <dbReference type="ARBA" id="ARBA00023136"/>
    </source>
</evidence>
<dbReference type="Pfam" id="PF00129">
    <property type="entry name" value="MHC_I"/>
    <property type="match status" value="1"/>
</dbReference>
<dbReference type="InParanoid" id="A0A2I3HE71"/>
<reference evidence="11" key="2">
    <citation type="submission" date="2025-08" db="UniProtKB">
        <authorList>
            <consortium name="Ensembl"/>
        </authorList>
    </citation>
    <scope>IDENTIFICATION</scope>
</reference>
<evidence type="ECO:0000256" key="7">
    <source>
        <dbReference type="ARBA" id="ARBA00054882"/>
    </source>
</evidence>
<dbReference type="InterPro" id="IPR037055">
    <property type="entry name" value="MHC_I-like_Ag-recog_sf"/>
</dbReference>
<protein>
    <recommendedName>
        <fullName evidence="10">MHC class I-like antigen recognition-like domain-containing protein</fullName>
    </recommendedName>
</protein>
<gene>
    <name evidence="11" type="primary">LOC100602786</name>
</gene>
<evidence type="ECO:0000256" key="5">
    <source>
        <dbReference type="ARBA" id="ARBA00023157"/>
    </source>
</evidence>
<dbReference type="Ensembl" id="ENSNLET00000033415.1">
    <property type="protein sequence ID" value="ENSNLEP00000041761.1"/>
    <property type="gene ID" value="ENSNLEG00000030810.1"/>
</dbReference>
<name>A0A2I3HE71_NOMLE</name>
<dbReference type="AlphaFoldDB" id="A0A2I3HE71"/>
<feature type="chain" id="PRO_5014168544" description="MHC class I-like antigen recognition-like domain-containing protein" evidence="9">
    <location>
        <begin position="29"/>
        <end position="246"/>
    </location>
</feature>
<evidence type="ECO:0000259" key="10">
    <source>
        <dbReference type="Pfam" id="PF00129"/>
    </source>
</evidence>
<dbReference type="GO" id="GO:0006955">
    <property type="term" value="P:immune response"/>
    <property type="evidence" value="ECO:0007669"/>
    <property type="project" value="TreeGrafter"/>
</dbReference>
<keyword evidence="12" id="KW-1185">Reference proteome</keyword>
<dbReference type="InterPro" id="IPR011162">
    <property type="entry name" value="MHC_I/II-like_Ag-recog"/>
</dbReference>
<evidence type="ECO:0000313" key="12">
    <source>
        <dbReference type="Proteomes" id="UP000001073"/>
    </source>
</evidence>
<dbReference type="FunCoup" id="A0A2I3HE71">
    <property type="interactions" value="436"/>
</dbReference>
<dbReference type="Gene3D" id="3.30.500.10">
    <property type="entry name" value="MHC class I-like antigen recognition-like"/>
    <property type="match status" value="1"/>
</dbReference>
<keyword evidence="6" id="KW-0325">Glycoprotein</keyword>
<organism evidence="11 12">
    <name type="scientific">Nomascus leucogenys</name>
    <name type="common">Northern white-cheeked gibbon</name>
    <name type="synonym">Hylobates leucogenys</name>
    <dbReference type="NCBI Taxonomy" id="61853"/>
    <lineage>
        <taxon>Eukaryota</taxon>
        <taxon>Metazoa</taxon>
        <taxon>Chordata</taxon>
        <taxon>Craniata</taxon>
        <taxon>Vertebrata</taxon>
        <taxon>Euteleostomi</taxon>
        <taxon>Mammalia</taxon>
        <taxon>Eutheria</taxon>
        <taxon>Euarchontoglires</taxon>
        <taxon>Primates</taxon>
        <taxon>Haplorrhini</taxon>
        <taxon>Catarrhini</taxon>
        <taxon>Hylobatidae</taxon>
        <taxon>Nomascus</taxon>
    </lineage>
</organism>
<feature type="signal peptide" evidence="9">
    <location>
        <begin position="1"/>
        <end position="28"/>
    </location>
</feature>
<keyword evidence="5" id="KW-1015">Disulfide bond</keyword>
<keyword evidence="3 9" id="KW-0732">Signal</keyword>
<dbReference type="GO" id="GO:0009897">
    <property type="term" value="C:external side of plasma membrane"/>
    <property type="evidence" value="ECO:0007669"/>
    <property type="project" value="TreeGrafter"/>
</dbReference>
<evidence type="ECO:0000256" key="8">
    <source>
        <dbReference type="SAM" id="Phobius"/>
    </source>
</evidence>
<feature type="domain" description="MHC class I-like antigen recognition-like" evidence="10">
    <location>
        <begin position="30"/>
        <end position="196"/>
    </location>
</feature>
<proteinExistence type="inferred from homology"/>
<accession>A0A2I3HE71</accession>
<dbReference type="InterPro" id="IPR011161">
    <property type="entry name" value="MHC_I-like_Ag-recog"/>
</dbReference>
<dbReference type="GO" id="GO:0001916">
    <property type="term" value="P:positive regulation of T cell mediated cytotoxicity"/>
    <property type="evidence" value="ECO:0007669"/>
    <property type="project" value="TreeGrafter"/>
</dbReference>
<comment type="subcellular location">
    <subcellularLocation>
        <location evidence="1">Membrane</location>
    </subcellularLocation>
</comment>
<dbReference type="SUPFAM" id="SSF54452">
    <property type="entry name" value="MHC antigen-recognition domain"/>
    <property type="match status" value="1"/>
</dbReference>
<dbReference type="EMBL" id="ADFV01166529">
    <property type="status" value="NOT_ANNOTATED_CDS"/>
    <property type="molecule type" value="Genomic_DNA"/>
</dbReference>
<evidence type="ECO:0000313" key="11">
    <source>
        <dbReference type="Ensembl" id="ENSNLEP00000041761.1"/>
    </source>
</evidence>
<dbReference type="FunFam" id="3.30.500.10:FF:000004">
    <property type="entry name" value="Retinoic acid early-inducible protein 1-beta"/>
    <property type="match status" value="1"/>
</dbReference>
<comment type="function">
    <text evidence="7">Binds and activates the KLRK1/NKG2D receptor, mediating natural killer cell cytotoxicity.</text>
</comment>
<sequence>MAAAAATQILLCLPLLLLLSLCYRDGRADPHSLCYDITIIPKFRPGSWLCAVQGQVDKMIVLRYDCGNKTVTLVSSVGNQLNVTKAWKAQNPVLRQVMDILAEQLCDIQLENFTCKKPLTLQARMSCEQKAEGHSSGSWQFSFDGQIFLLFDSENGMWTTVHPGARKMKEKWENDKDVTKSFYYISMGDCTGWLEDFSVGMDSTLEPSSRAPPTVSSGTTQLRATATTLILCCLLIILSCFILPGI</sequence>
<dbReference type="EMBL" id="ADFV01166528">
    <property type="status" value="NOT_ANNOTATED_CDS"/>
    <property type="molecule type" value="Genomic_DNA"/>
</dbReference>
<keyword evidence="8" id="KW-0812">Transmembrane</keyword>
<dbReference type="PANTHER" id="PTHR16675:SF232">
    <property type="entry name" value="UL-16 BINDING PROTEIN 5"/>
    <property type="match status" value="1"/>
</dbReference>
<dbReference type="GO" id="GO:0002486">
    <property type="term" value="P:antigen processing and presentation of endogenous peptide antigen via MHC class I via ER pathway, TAP-independent"/>
    <property type="evidence" value="ECO:0007669"/>
    <property type="project" value="TreeGrafter"/>
</dbReference>
<evidence type="ECO:0000256" key="1">
    <source>
        <dbReference type="ARBA" id="ARBA00004370"/>
    </source>
</evidence>
<evidence type="ECO:0000256" key="3">
    <source>
        <dbReference type="ARBA" id="ARBA00022729"/>
    </source>
</evidence>
<feature type="transmembrane region" description="Helical" evidence="8">
    <location>
        <begin position="222"/>
        <end position="243"/>
    </location>
</feature>
<dbReference type="OMA" id="HYISMAD"/>
<dbReference type="PANTHER" id="PTHR16675">
    <property type="entry name" value="MHC CLASS I-RELATED"/>
    <property type="match status" value="1"/>
</dbReference>